<keyword evidence="1" id="KW-0812">Transmembrane</keyword>
<dbReference type="Proteomes" id="UP000177050">
    <property type="component" value="Unassembled WGS sequence"/>
</dbReference>
<reference evidence="2 3" key="1">
    <citation type="journal article" date="2016" name="Nat. Commun.">
        <title>Thousands of microbial genomes shed light on interconnected biogeochemical processes in an aquifer system.</title>
        <authorList>
            <person name="Anantharaman K."/>
            <person name="Brown C.T."/>
            <person name="Hug L.A."/>
            <person name="Sharon I."/>
            <person name="Castelle C.J."/>
            <person name="Probst A.J."/>
            <person name="Thomas B.C."/>
            <person name="Singh A."/>
            <person name="Wilkins M.J."/>
            <person name="Karaoz U."/>
            <person name="Brodie E.L."/>
            <person name="Williams K.H."/>
            <person name="Hubbard S.S."/>
            <person name="Banfield J.F."/>
        </authorList>
    </citation>
    <scope>NUCLEOTIDE SEQUENCE [LARGE SCALE GENOMIC DNA]</scope>
</reference>
<dbReference type="InterPro" id="IPR013783">
    <property type="entry name" value="Ig-like_fold"/>
</dbReference>
<dbReference type="Gene3D" id="2.60.40.10">
    <property type="entry name" value="Immunoglobulins"/>
    <property type="match status" value="1"/>
</dbReference>
<evidence type="ECO:0000256" key="1">
    <source>
        <dbReference type="SAM" id="Phobius"/>
    </source>
</evidence>
<name>A0A1F7KZX9_9BACT</name>
<dbReference type="AlphaFoldDB" id="A0A1F7KZX9"/>
<proteinExistence type="predicted"/>
<comment type="caution">
    <text evidence="2">The sequence shown here is derived from an EMBL/GenBank/DDBJ whole genome shotgun (WGS) entry which is preliminary data.</text>
</comment>
<protein>
    <recommendedName>
        <fullName evidence="4">Bacterial spore germination immunoglobulin-like domain-containing protein</fullName>
    </recommendedName>
</protein>
<evidence type="ECO:0000313" key="3">
    <source>
        <dbReference type="Proteomes" id="UP000177050"/>
    </source>
</evidence>
<gene>
    <name evidence="2" type="ORF">A3K52_01465</name>
</gene>
<sequence>MKKETIFAIMLGIAFGVIVSFFMISKTKDNQLGKSKPLTNEKKIIIPTGKIDIQTQTFKILEPQDKQIFNSNTISIKGEAEKDSLLIIQSPIKDLVYKVPTEKFVVEMPLALGENIINLTLYPKNTQGRIQQKDLRIYYLEEQ</sequence>
<keyword evidence="1" id="KW-1133">Transmembrane helix</keyword>
<evidence type="ECO:0000313" key="2">
    <source>
        <dbReference type="EMBL" id="OGK73445.1"/>
    </source>
</evidence>
<feature type="transmembrane region" description="Helical" evidence="1">
    <location>
        <begin position="6"/>
        <end position="24"/>
    </location>
</feature>
<dbReference type="EMBL" id="MGBR01000001">
    <property type="protein sequence ID" value="OGK73445.1"/>
    <property type="molecule type" value="Genomic_DNA"/>
</dbReference>
<keyword evidence="1" id="KW-0472">Membrane</keyword>
<evidence type="ECO:0008006" key="4">
    <source>
        <dbReference type="Google" id="ProtNLM"/>
    </source>
</evidence>
<accession>A0A1F7KZX9</accession>
<organism evidence="2 3">
    <name type="scientific">Candidatus Roizmanbacteria bacterium RIFOXYD1_FULL_38_12</name>
    <dbReference type="NCBI Taxonomy" id="1802093"/>
    <lineage>
        <taxon>Bacteria</taxon>
        <taxon>Candidatus Roizmaniibacteriota</taxon>
    </lineage>
</organism>